<dbReference type="EMBL" id="CM007899">
    <property type="protein sequence ID" value="OTG13049.1"/>
    <property type="molecule type" value="Genomic_DNA"/>
</dbReference>
<accession>A0A251TQK8</accession>
<gene>
    <name evidence="3" type="ORF">HannXRQ_Chr10g0316381</name>
    <name evidence="2" type="ORF">HanXRQr2_Chr10g0463051</name>
</gene>
<evidence type="ECO:0000313" key="4">
    <source>
        <dbReference type="Proteomes" id="UP000215914"/>
    </source>
</evidence>
<dbReference type="EMBL" id="MNCJ02000325">
    <property type="protein sequence ID" value="KAF5788348.1"/>
    <property type="molecule type" value="Genomic_DNA"/>
</dbReference>
<feature type="region of interest" description="Disordered" evidence="1">
    <location>
        <begin position="1"/>
        <end position="73"/>
    </location>
</feature>
<organism evidence="3 4">
    <name type="scientific">Helianthus annuus</name>
    <name type="common">Common sunflower</name>
    <dbReference type="NCBI Taxonomy" id="4232"/>
    <lineage>
        <taxon>Eukaryota</taxon>
        <taxon>Viridiplantae</taxon>
        <taxon>Streptophyta</taxon>
        <taxon>Embryophyta</taxon>
        <taxon>Tracheophyta</taxon>
        <taxon>Spermatophyta</taxon>
        <taxon>Magnoliopsida</taxon>
        <taxon>eudicotyledons</taxon>
        <taxon>Gunneridae</taxon>
        <taxon>Pentapetalae</taxon>
        <taxon>asterids</taxon>
        <taxon>campanulids</taxon>
        <taxon>Asterales</taxon>
        <taxon>Asteraceae</taxon>
        <taxon>Asteroideae</taxon>
        <taxon>Heliantheae alliance</taxon>
        <taxon>Heliantheae</taxon>
        <taxon>Helianthus</taxon>
    </lineage>
</organism>
<evidence type="ECO:0000313" key="3">
    <source>
        <dbReference type="EMBL" id="OTG13049.1"/>
    </source>
</evidence>
<proteinExistence type="predicted"/>
<keyword evidence="4" id="KW-1185">Reference proteome</keyword>
<protein>
    <submittedName>
        <fullName evidence="3">Uncharacterized protein</fullName>
    </submittedName>
</protein>
<evidence type="ECO:0000256" key="1">
    <source>
        <dbReference type="SAM" id="MobiDB-lite"/>
    </source>
</evidence>
<dbReference type="InParanoid" id="A0A251TQK8"/>
<feature type="compositionally biased region" description="Low complexity" evidence="1">
    <location>
        <begin position="20"/>
        <end position="34"/>
    </location>
</feature>
<reference evidence="3" key="2">
    <citation type="submission" date="2017-02" db="EMBL/GenBank/DDBJ databases">
        <title>Sunflower complete genome.</title>
        <authorList>
            <person name="Langlade N."/>
            <person name="Munos S."/>
        </authorList>
    </citation>
    <scope>NUCLEOTIDE SEQUENCE [LARGE SCALE GENOMIC DNA]</scope>
    <source>
        <tissue evidence="3">Leaves</tissue>
    </source>
</reference>
<name>A0A251TQK8_HELAN</name>
<reference evidence="2 4" key="1">
    <citation type="journal article" date="2017" name="Nature">
        <title>The sunflower genome provides insights into oil metabolism, flowering and Asterid evolution.</title>
        <authorList>
            <person name="Badouin H."/>
            <person name="Gouzy J."/>
            <person name="Grassa C.J."/>
            <person name="Murat F."/>
            <person name="Staton S.E."/>
            <person name="Cottret L."/>
            <person name="Lelandais-Briere C."/>
            <person name="Owens G.L."/>
            <person name="Carrere S."/>
            <person name="Mayjonade B."/>
            <person name="Legrand L."/>
            <person name="Gill N."/>
            <person name="Kane N.C."/>
            <person name="Bowers J.E."/>
            <person name="Hubner S."/>
            <person name="Bellec A."/>
            <person name="Berard A."/>
            <person name="Berges H."/>
            <person name="Blanchet N."/>
            <person name="Boniface M.C."/>
            <person name="Brunel D."/>
            <person name="Catrice O."/>
            <person name="Chaidir N."/>
            <person name="Claudel C."/>
            <person name="Donnadieu C."/>
            <person name="Faraut T."/>
            <person name="Fievet G."/>
            <person name="Helmstetter N."/>
            <person name="King M."/>
            <person name="Knapp S.J."/>
            <person name="Lai Z."/>
            <person name="Le Paslier M.C."/>
            <person name="Lippi Y."/>
            <person name="Lorenzon L."/>
            <person name="Mandel J.R."/>
            <person name="Marage G."/>
            <person name="Marchand G."/>
            <person name="Marquand E."/>
            <person name="Bret-Mestries E."/>
            <person name="Morien E."/>
            <person name="Nambeesan S."/>
            <person name="Nguyen T."/>
            <person name="Pegot-Espagnet P."/>
            <person name="Pouilly N."/>
            <person name="Raftis F."/>
            <person name="Sallet E."/>
            <person name="Schiex T."/>
            <person name="Thomas J."/>
            <person name="Vandecasteele C."/>
            <person name="Vares D."/>
            <person name="Vear F."/>
            <person name="Vautrin S."/>
            <person name="Crespi M."/>
            <person name="Mangin B."/>
            <person name="Burke J.M."/>
            <person name="Salse J."/>
            <person name="Munos S."/>
            <person name="Vincourt P."/>
            <person name="Rieseberg L.H."/>
            <person name="Langlade N.B."/>
        </authorList>
    </citation>
    <scope>NUCLEOTIDE SEQUENCE [LARGE SCALE GENOMIC DNA]</scope>
    <source>
        <strain evidence="4">cv. SF193</strain>
        <tissue evidence="2">Leaves</tissue>
    </source>
</reference>
<sequence length="187" mass="20179">MEADEGRKVQVGGEQEEGLVETQSSSASAAATAAVDQMKGKRPHEDLPTSASAPSASSGTKSQVEGAKRPCVEQPNYTVMDDTADEEECPMDMGIDDTADGGYFLSFEGNRMVIVAKRPPPVRRRFGPPHPNAITYKRMSRRMAETGLSYIRGDDPVFHMPWNPFPVASYTSSLPPTATPDASDIEA</sequence>
<reference evidence="2" key="3">
    <citation type="submission" date="2020-06" db="EMBL/GenBank/DDBJ databases">
        <title>Helianthus annuus Genome sequencing and assembly Release 2.</title>
        <authorList>
            <person name="Gouzy J."/>
            <person name="Langlade N."/>
            <person name="Munos S."/>
        </authorList>
    </citation>
    <scope>NUCLEOTIDE SEQUENCE</scope>
    <source>
        <tissue evidence="2">Leaves</tissue>
    </source>
</reference>
<evidence type="ECO:0000313" key="2">
    <source>
        <dbReference type="EMBL" id="KAF5788348.1"/>
    </source>
</evidence>
<dbReference type="Proteomes" id="UP000215914">
    <property type="component" value="Chromosome 10"/>
</dbReference>
<dbReference type="AlphaFoldDB" id="A0A251TQK8"/>
<dbReference type="Gramene" id="mRNA:HanXRQr2_Chr10g0463051">
    <property type="protein sequence ID" value="mRNA:HanXRQr2_Chr10g0463051"/>
    <property type="gene ID" value="HanXRQr2_Chr10g0463051"/>
</dbReference>